<dbReference type="PANTHER" id="PTHR46136">
    <property type="entry name" value="TRANSCRIPTION FACTOR GTE8"/>
    <property type="match status" value="1"/>
</dbReference>
<proteinExistence type="predicted"/>
<keyword evidence="3" id="KW-1185">Reference proteome</keyword>
<feature type="region of interest" description="Disordered" evidence="1">
    <location>
        <begin position="145"/>
        <end position="209"/>
    </location>
</feature>
<dbReference type="AlphaFoldDB" id="A0ABD3BJ29"/>
<feature type="compositionally biased region" description="Basic and acidic residues" evidence="1">
    <location>
        <begin position="145"/>
        <end position="171"/>
    </location>
</feature>
<dbReference type="InterPro" id="IPR052442">
    <property type="entry name" value="Env_Response_Regulator"/>
</dbReference>
<evidence type="ECO:0000313" key="3">
    <source>
        <dbReference type="Proteomes" id="UP001632038"/>
    </source>
</evidence>
<evidence type="ECO:0000313" key="2">
    <source>
        <dbReference type="EMBL" id="KAL3617443.1"/>
    </source>
</evidence>
<evidence type="ECO:0000256" key="1">
    <source>
        <dbReference type="SAM" id="MobiDB-lite"/>
    </source>
</evidence>
<gene>
    <name evidence="2" type="ORF">CASFOL_037764</name>
</gene>
<dbReference type="PANTHER" id="PTHR46136:SF33">
    <property type="entry name" value="TRANSCRIPTION FACTOR GTE10"/>
    <property type="match status" value="1"/>
</dbReference>
<accession>A0ABD3BJ29</accession>
<feature type="compositionally biased region" description="Polar residues" evidence="1">
    <location>
        <begin position="92"/>
        <end position="103"/>
    </location>
</feature>
<name>A0ABD3BJ29_9LAMI</name>
<dbReference type="Proteomes" id="UP001632038">
    <property type="component" value="Unassembled WGS sequence"/>
</dbReference>
<comment type="caution">
    <text evidence="2">The sequence shown here is derived from an EMBL/GenBank/DDBJ whole genome shotgun (WGS) entry which is preliminary data.</text>
</comment>
<protein>
    <submittedName>
        <fullName evidence="2">Uncharacterized protein</fullName>
    </submittedName>
</protein>
<dbReference type="EMBL" id="JAVIJP010000081">
    <property type="protein sequence ID" value="KAL3617443.1"/>
    <property type="molecule type" value="Genomic_DNA"/>
</dbReference>
<feature type="region of interest" description="Disordered" evidence="1">
    <location>
        <begin position="92"/>
        <end position="120"/>
    </location>
</feature>
<organism evidence="2 3">
    <name type="scientific">Castilleja foliolosa</name>
    <dbReference type="NCBI Taxonomy" id="1961234"/>
    <lineage>
        <taxon>Eukaryota</taxon>
        <taxon>Viridiplantae</taxon>
        <taxon>Streptophyta</taxon>
        <taxon>Embryophyta</taxon>
        <taxon>Tracheophyta</taxon>
        <taxon>Spermatophyta</taxon>
        <taxon>Magnoliopsida</taxon>
        <taxon>eudicotyledons</taxon>
        <taxon>Gunneridae</taxon>
        <taxon>Pentapetalae</taxon>
        <taxon>asterids</taxon>
        <taxon>lamiids</taxon>
        <taxon>Lamiales</taxon>
        <taxon>Orobanchaceae</taxon>
        <taxon>Pedicularideae</taxon>
        <taxon>Castillejinae</taxon>
        <taxon>Castilleja</taxon>
    </lineage>
</organism>
<sequence length="209" mass="23637">MFILSLFLGMQGPYCHFILLTLSVFLRVYLDGENSDLQKVPILEVLASMLDSHKNSVLASTVYGTSDAKLKEKEPDPSDPIMVHLLNGNAEQNTELNPSSTELHCQPEEGESTPQERQVSHDKLYRAALLRSRFADIIIKAQENSIDKGEKPDPERLKREKDKLEKQRKEASSNPLEQLGLYMKNEEEEEEVEPQSNLDASNDPEGEID</sequence>
<reference evidence="3" key="1">
    <citation type="journal article" date="2024" name="IScience">
        <title>Strigolactones Initiate the Formation of Haustorium-like Structures in Castilleja.</title>
        <authorList>
            <person name="Buerger M."/>
            <person name="Peterson D."/>
            <person name="Chory J."/>
        </authorList>
    </citation>
    <scope>NUCLEOTIDE SEQUENCE [LARGE SCALE GENOMIC DNA]</scope>
</reference>